<evidence type="ECO:0000256" key="3">
    <source>
        <dbReference type="ARBA" id="ARBA00022603"/>
    </source>
</evidence>
<dbReference type="Gene3D" id="3.40.50.150">
    <property type="entry name" value="Vaccinia Virus protein VP39"/>
    <property type="match status" value="1"/>
</dbReference>
<dbReference type="InterPro" id="IPR023397">
    <property type="entry name" value="SAM-dep_MeTrfase_MraW_recog"/>
</dbReference>
<dbReference type="SUPFAM" id="SSF81799">
    <property type="entry name" value="Putative methyltransferase TM0872, insert domain"/>
    <property type="match status" value="1"/>
</dbReference>
<feature type="binding site" evidence="6">
    <location>
        <position position="79"/>
    </location>
    <ligand>
        <name>S-adenosyl-L-methionine</name>
        <dbReference type="ChEBI" id="CHEBI:59789"/>
    </ligand>
</feature>
<sequence>MTKHTPVLIREVIKTLAPQKNDNFIDGTLGFGGHAKLILEKIGPHGKLLGIDQDIEALEAAKKNLETFGERFSFYHGNFLDLGLIRRKWNVEEINGILLDLGVSTYQLSTPKRGFSFNLKSLLDMRMDPTRQKITAADIVNNYSEKDLSKILFELGEERFAKKITAKIVLSRKREPIKTTDKLVEIIKQAMPPEYRYSREHHFATSTFRALRMAVNNELENLKRVLPQAVQILSPGGRIAVISFHSLEDRIVKNFFHDSLDLEILTKKPIVASQKEIAINPKARSAKLRVAKKL</sequence>
<organism evidence="7 8">
    <name type="scientific">Berkelbacteria bacterium GW2011_GWB1_38_5</name>
    <dbReference type="NCBI Taxonomy" id="1618336"/>
    <lineage>
        <taxon>Bacteria</taxon>
        <taxon>Candidatus Berkelbacteria</taxon>
    </lineage>
</organism>
<dbReference type="EMBL" id="LBUX01000002">
    <property type="protein sequence ID" value="KKQ74559.1"/>
    <property type="molecule type" value="Genomic_DNA"/>
</dbReference>
<feature type="binding site" evidence="6">
    <location>
        <position position="100"/>
    </location>
    <ligand>
        <name>S-adenosyl-L-methionine</name>
        <dbReference type="ChEBI" id="CHEBI:59789"/>
    </ligand>
</feature>
<dbReference type="PIRSF" id="PIRSF004486">
    <property type="entry name" value="MraW"/>
    <property type="match status" value="1"/>
</dbReference>
<dbReference type="NCBIfam" id="TIGR00006">
    <property type="entry name" value="16S rRNA (cytosine(1402)-N(4))-methyltransferase RsmH"/>
    <property type="match status" value="1"/>
</dbReference>
<dbReference type="EC" id="2.1.1.199" evidence="6"/>
<keyword evidence="4 6" id="KW-0808">Transferase</keyword>
<evidence type="ECO:0000313" key="8">
    <source>
        <dbReference type="Proteomes" id="UP000034498"/>
    </source>
</evidence>
<dbReference type="InterPro" id="IPR029063">
    <property type="entry name" value="SAM-dependent_MTases_sf"/>
</dbReference>
<evidence type="ECO:0000256" key="1">
    <source>
        <dbReference type="ARBA" id="ARBA00010396"/>
    </source>
</evidence>
<evidence type="ECO:0000313" key="7">
    <source>
        <dbReference type="EMBL" id="KKQ74559.1"/>
    </source>
</evidence>
<keyword evidence="3 6" id="KW-0489">Methyltransferase</keyword>
<feature type="binding site" evidence="6">
    <location>
        <position position="52"/>
    </location>
    <ligand>
        <name>S-adenosyl-L-methionine</name>
        <dbReference type="ChEBI" id="CHEBI:59789"/>
    </ligand>
</feature>
<dbReference type="GO" id="GO:0005737">
    <property type="term" value="C:cytoplasm"/>
    <property type="evidence" value="ECO:0007669"/>
    <property type="project" value="UniProtKB-SubCell"/>
</dbReference>
<comment type="function">
    <text evidence="6">Specifically methylates the N4 position of cytidine in position 1402 (C1402) of 16S rRNA.</text>
</comment>
<dbReference type="Pfam" id="PF01795">
    <property type="entry name" value="Methyltransf_5"/>
    <property type="match status" value="1"/>
</dbReference>
<dbReference type="HAMAP" id="MF_01007">
    <property type="entry name" value="16SrRNA_methyltr_H"/>
    <property type="match status" value="1"/>
</dbReference>
<evidence type="ECO:0000256" key="2">
    <source>
        <dbReference type="ARBA" id="ARBA00022552"/>
    </source>
</evidence>
<keyword evidence="2 6" id="KW-0698">rRNA processing</keyword>
<dbReference type="GO" id="GO:0070475">
    <property type="term" value="P:rRNA base methylation"/>
    <property type="evidence" value="ECO:0007669"/>
    <property type="project" value="UniProtKB-UniRule"/>
</dbReference>
<dbReference type="PANTHER" id="PTHR11265">
    <property type="entry name" value="S-ADENOSYL-METHYLTRANSFERASE MRAW"/>
    <property type="match status" value="1"/>
</dbReference>
<proteinExistence type="inferred from homology"/>
<accession>A0A0G0MLF5</accession>
<gene>
    <name evidence="6" type="primary">rsmH</name>
    <name evidence="7" type="ORF">US94_C0002G0019</name>
</gene>
<evidence type="ECO:0000256" key="4">
    <source>
        <dbReference type="ARBA" id="ARBA00022679"/>
    </source>
</evidence>
<name>A0A0G0MLF5_9BACT</name>
<keyword evidence="5 6" id="KW-0949">S-adenosyl-L-methionine</keyword>
<evidence type="ECO:0000256" key="6">
    <source>
        <dbReference type="HAMAP-Rule" id="MF_01007"/>
    </source>
</evidence>
<comment type="subcellular location">
    <subcellularLocation>
        <location evidence="6">Cytoplasm</location>
    </subcellularLocation>
</comment>
<feature type="binding site" evidence="6">
    <location>
        <position position="107"/>
    </location>
    <ligand>
        <name>S-adenosyl-L-methionine</name>
        <dbReference type="ChEBI" id="CHEBI:59789"/>
    </ligand>
</feature>
<keyword evidence="6" id="KW-0963">Cytoplasm</keyword>
<dbReference type="Gene3D" id="1.10.150.170">
    <property type="entry name" value="Putative methyltransferase TM0872, insert domain"/>
    <property type="match status" value="1"/>
</dbReference>
<comment type="catalytic activity">
    <reaction evidence="6">
        <text>cytidine(1402) in 16S rRNA + S-adenosyl-L-methionine = N(4)-methylcytidine(1402) in 16S rRNA + S-adenosyl-L-homocysteine + H(+)</text>
        <dbReference type="Rhea" id="RHEA:42928"/>
        <dbReference type="Rhea" id="RHEA-COMP:10286"/>
        <dbReference type="Rhea" id="RHEA-COMP:10287"/>
        <dbReference type="ChEBI" id="CHEBI:15378"/>
        <dbReference type="ChEBI" id="CHEBI:57856"/>
        <dbReference type="ChEBI" id="CHEBI:59789"/>
        <dbReference type="ChEBI" id="CHEBI:74506"/>
        <dbReference type="ChEBI" id="CHEBI:82748"/>
        <dbReference type="EC" id="2.1.1.199"/>
    </reaction>
</comment>
<dbReference type="PANTHER" id="PTHR11265:SF0">
    <property type="entry name" value="12S RRNA N4-METHYLCYTIDINE METHYLTRANSFERASE"/>
    <property type="match status" value="1"/>
</dbReference>
<reference evidence="7 8" key="1">
    <citation type="journal article" date="2015" name="Nature">
        <title>rRNA introns, odd ribosomes, and small enigmatic genomes across a large radiation of phyla.</title>
        <authorList>
            <person name="Brown C.T."/>
            <person name="Hug L.A."/>
            <person name="Thomas B.C."/>
            <person name="Sharon I."/>
            <person name="Castelle C.J."/>
            <person name="Singh A."/>
            <person name="Wilkins M.J."/>
            <person name="Williams K.H."/>
            <person name="Banfield J.F."/>
        </authorList>
    </citation>
    <scope>NUCLEOTIDE SEQUENCE [LARGE SCALE GENOMIC DNA]</scope>
</reference>
<feature type="binding site" evidence="6">
    <location>
        <begin position="32"/>
        <end position="34"/>
    </location>
    <ligand>
        <name>S-adenosyl-L-methionine</name>
        <dbReference type="ChEBI" id="CHEBI:59789"/>
    </ligand>
</feature>
<comment type="caution">
    <text evidence="7">The sequence shown here is derived from an EMBL/GenBank/DDBJ whole genome shotgun (WGS) entry which is preliminary data.</text>
</comment>
<dbReference type="AlphaFoldDB" id="A0A0G0MLF5"/>
<protein>
    <recommendedName>
        <fullName evidence="6">Ribosomal RNA small subunit methyltransferase H</fullName>
        <ecNumber evidence="6">2.1.1.199</ecNumber>
    </recommendedName>
    <alternativeName>
        <fullName evidence="6">16S rRNA m(4)C1402 methyltransferase</fullName>
    </alternativeName>
    <alternativeName>
        <fullName evidence="6">rRNA (cytosine-N(4)-)-methyltransferase RsmH</fullName>
    </alternativeName>
</protein>
<dbReference type="STRING" id="1618336.US94_C0002G0019"/>
<evidence type="ECO:0000256" key="5">
    <source>
        <dbReference type="ARBA" id="ARBA00022691"/>
    </source>
</evidence>
<dbReference type="InterPro" id="IPR002903">
    <property type="entry name" value="RsmH"/>
</dbReference>
<dbReference type="GO" id="GO:0071424">
    <property type="term" value="F:rRNA (cytosine-N4-)-methyltransferase activity"/>
    <property type="evidence" value="ECO:0007669"/>
    <property type="project" value="UniProtKB-UniRule"/>
</dbReference>
<dbReference type="Proteomes" id="UP000034498">
    <property type="component" value="Unassembled WGS sequence"/>
</dbReference>
<dbReference type="PATRIC" id="fig|1618336.3.peg.101"/>
<dbReference type="SUPFAM" id="SSF53335">
    <property type="entry name" value="S-adenosyl-L-methionine-dependent methyltransferases"/>
    <property type="match status" value="1"/>
</dbReference>
<comment type="similarity">
    <text evidence="1 6">Belongs to the methyltransferase superfamily. RsmH family.</text>
</comment>